<comment type="caution">
    <text evidence="1">The sequence shown here is derived from an EMBL/GenBank/DDBJ whole genome shotgun (WGS) entry which is preliminary data.</text>
</comment>
<dbReference type="EMBL" id="CASHSV030000206">
    <property type="protein sequence ID" value="CAJ2656513.1"/>
    <property type="molecule type" value="Genomic_DNA"/>
</dbReference>
<evidence type="ECO:0000313" key="1">
    <source>
        <dbReference type="EMBL" id="CAJ2656513.1"/>
    </source>
</evidence>
<sequence>MMEWPILTNDGIASAAILERPTLKSLSVRWISYQSHDNIRLHFIDSLVSLKDITSLDLSPSHISDDLLSTIAMRGLPLRRLVLQNCTGYSYAGIFGLLSKCQRLQHLDLQTSYFLNDQRVADLSLILGDLMSINLTGSNLTNLALFAPASNCPSLDEIKMEYATVEIALENECRTGFGLSPWCAMRRGRLRGCAMRNWLLKRLGIILVSAHAAPCADGSRSCYISEEGIYQVLRRCRKIRHLNLTRCSRVKLRGMNLEVPKLELLNLSHTSVDDETLYAISKSCYGMLQLLLESCDNITNKVDFNLPDQCWEYIFTFLNDGGDGEHNHRYLKSLSVVSKEFLSITNRLRLSLTICVPTRPFIHRLFKRFTNLTSLDLTCFNSDLNALLSQISCFRLNLTSLNISNQPTIPAIGLRAFSKKITTLTSLICSNIESVYSTDLFLIAECFPFLEKLDLSNPKVFVNQNHISFLHGLDVLSSSLLKLRKINLSGHCYVNDSSLLHLCKNGEFLEEVIMDNCWSILSRHGIVSAIQERRKTFRSLSIRFRSSEVNDIISSYFIDSLVSLKGLTSLDLSFSLISDELLTSIAMAGLPLRRLVLQSCSGYSYVGIFSLLSKRQSIQHLDIQRTEFLNDHHVVNLSLFLGSLVSINLSVCDNLTNLALFALVRNCPSLSEISMEYTAIGKESTENSNSLMDFVVNPRIKSLHLAGNSFLRDESITMFASMFPNLQLLDLNKCYGISEEGIYQILRRCCNIRHLNLSCCLRVKLHGMNFEVPKLKVLNLSYTSVDDETLYVISKNCPGLLQLSLERCINVTTKGVNHVVKNCMQLREINLEYCYKVFVNIVPMVFSRPSLRKITLPPHYHFNDIIKGLLSRLGCLIC</sequence>
<dbReference type="Proteomes" id="UP001177021">
    <property type="component" value="Unassembled WGS sequence"/>
</dbReference>
<keyword evidence="2" id="KW-1185">Reference proteome</keyword>
<proteinExistence type="predicted"/>
<accession>A0ACB0KJH7</accession>
<name>A0ACB0KJH7_TRIPR</name>
<evidence type="ECO:0000313" key="2">
    <source>
        <dbReference type="Proteomes" id="UP001177021"/>
    </source>
</evidence>
<protein>
    <submittedName>
        <fullName evidence="1">Uncharacterized protein</fullName>
    </submittedName>
</protein>
<organism evidence="1 2">
    <name type="scientific">Trifolium pratense</name>
    <name type="common">Red clover</name>
    <dbReference type="NCBI Taxonomy" id="57577"/>
    <lineage>
        <taxon>Eukaryota</taxon>
        <taxon>Viridiplantae</taxon>
        <taxon>Streptophyta</taxon>
        <taxon>Embryophyta</taxon>
        <taxon>Tracheophyta</taxon>
        <taxon>Spermatophyta</taxon>
        <taxon>Magnoliopsida</taxon>
        <taxon>eudicotyledons</taxon>
        <taxon>Gunneridae</taxon>
        <taxon>Pentapetalae</taxon>
        <taxon>rosids</taxon>
        <taxon>fabids</taxon>
        <taxon>Fabales</taxon>
        <taxon>Fabaceae</taxon>
        <taxon>Papilionoideae</taxon>
        <taxon>50 kb inversion clade</taxon>
        <taxon>NPAAA clade</taxon>
        <taxon>Hologalegina</taxon>
        <taxon>IRL clade</taxon>
        <taxon>Trifolieae</taxon>
        <taxon>Trifolium</taxon>
    </lineage>
</organism>
<gene>
    <name evidence="1" type="ORF">MILVUS5_LOCUS23256</name>
</gene>
<reference evidence="1" key="1">
    <citation type="submission" date="2023-10" db="EMBL/GenBank/DDBJ databases">
        <authorList>
            <person name="Rodriguez Cubillos JULIANA M."/>
            <person name="De Vega J."/>
        </authorList>
    </citation>
    <scope>NUCLEOTIDE SEQUENCE</scope>
</reference>